<keyword evidence="4" id="KW-0479">Metal-binding</keyword>
<dbReference type="InterPro" id="IPR014001">
    <property type="entry name" value="Helicase_ATP-bd"/>
</dbReference>
<dbReference type="InterPro" id="IPR042197">
    <property type="entry name" value="Apaf_helical"/>
</dbReference>
<name>A0A5A7QCS5_STRAF</name>
<dbReference type="PANTHER" id="PTHR45626:SF12">
    <property type="entry name" value="DNA REPAIR PROTEIN RAD16"/>
    <property type="match status" value="1"/>
</dbReference>
<reference evidence="18" key="1">
    <citation type="journal article" date="2019" name="Curr. Biol.">
        <title>Genome Sequence of Striga asiatica Provides Insight into the Evolution of Plant Parasitism.</title>
        <authorList>
            <person name="Yoshida S."/>
            <person name="Kim S."/>
            <person name="Wafula E.K."/>
            <person name="Tanskanen J."/>
            <person name="Kim Y.M."/>
            <person name="Honaas L."/>
            <person name="Yang Z."/>
            <person name="Spallek T."/>
            <person name="Conn C.E."/>
            <person name="Ichihashi Y."/>
            <person name="Cheong K."/>
            <person name="Cui S."/>
            <person name="Der J.P."/>
            <person name="Gundlach H."/>
            <person name="Jiao Y."/>
            <person name="Hori C."/>
            <person name="Ishida J.K."/>
            <person name="Kasahara H."/>
            <person name="Kiba T."/>
            <person name="Kim M.S."/>
            <person name="Koo N."/>
            <person name="Laohavisit A."/>
            <person name="Lee Y.H."/>
            <person name="Lumba S."/>
            <person name="McCourt P."/>
            <person name="Mortimer J.C."/>
            <person name="Mutuku J.M."/>
            <person name="Nomura T."/>
            <person name="Sasaki-Sekimoto Y."/>
            <person name="Seto Y."/>
            <person name="Wang Y."/>
            <person name="Wakatake T."/>
            <person name="Sakakibara H."/>
            <person name="Demura T."/>
            <person name="Yamaguchi S."/>
            <person name="Yoneyama K."/>
            <person name="Manabe R.I."/>
            <person name="Nelson D.C."/>
            <person name="Schulman A.H."/>
            <person name="Timko M.P."/>
            <person name="dePamphilis C.W."/>
            <person name="Choi D."/>
            <person name="Shirasu K."/>
        </authorList>
    </citation>
    <scope>NUCLEOTIDE SEQUENCE [LARGE SCALE GENOMIC DNA]</scope>
    <source>
        <strain evidence="18">cv. UVA1</strain>
    </source>
</reference>
<evidence type="ECO:0000259" key="16">
    <source>
        <dbReference type="PROSITE" id="PS51194"/>
    </source>
</evidence>
<dbReference type="InterPro" id="IPR001650">
    <property type="entry name" value="Helicase_C-like"/>
</dbReference>
<dbReference type="Proteomes" id="UP000325081">
    <property type="component" value="Unassembled WGS sequence"/>
</dbReference>
<comment type="similarity">
    <text evidence="2">Belongs to the disease resistance NB-LRR family.</text>
</comment>
<feature type="region of interest" description="Disordered" evidence="14">
    <location>
        <begin position="366"/>
        <end position="398"/>
    </location>
</feature>
<dbReference type="InterPro" id="IPR000330">
    <property type="entry name" value="SNF2_N"/>
</dbReference>
<dbReference type="GO" id="GO:0008270">
    <property type="term" value="F:zinc ion binding"/>
    <property type="evidence" value="ECO:0007669"/>
    <property type="project" value="UniProtKB-KW"/>
</dbReference>
<dbReference type="InterPro" id="IPR017907">
    <property type="entry name" value="Znf_RING_CS"/>
</dbReference>
<feature type="region of interest" description="Disordered" evidence="14">
    <location>
        <begin position="72"/>
        <end position="92"/>
    </location>
</feature>
<dbReference type="CDD" id="cd18793">
    <property type="entry name" value="SF2_C_SNF"/>
    <property type="match status" value="2"/>
</dbReference>
<evidence type="ECO:0000313" key="17">
    <source>
        <dbReference type="EMBL" id="GER43113.1"/>
    </source>
</evidence>
<dbReference type="SMART" id="SM00487">
    <property type="entry name" value="DEXDc"/>
    <property type="match status" value="1"/>
</dbReference>
<feature type="domain" description="RING-type" evidence="15">
    <location>
        <begin position="618"/>
        <end position="658"/>
    </location>
</feature>
<dbReference type="GO" id="GO:0004386">
    <property type="term" value="F:helicase activity"/>
    <property type="evidence" value="ECO:0007669"/>
    <property type="project" value="UniProtKB-KW"/>
</dbReference>
<dbReference type="AlphaFoldDB" id="A0A5A7QCS5"/>
<sequence>MELRPRTPGSASSKGKEKIQYPESSDEDDLGAMLSDSDYNAASDEGEGFPNVLEDPSGEEALDLNFPLDTASETSDDELQYVSKKRKRNTSKYREGSSENVIVYQDIPMDDNIEAELFQEFLGFDLGGATEKTRGKRKNKKKKNDKPILMWEVLEEEIERWVAENLMLDMDLTNQNEMVTETAEPSEDLIIPLLRYQKEWLAWALKQEESVVKGGILADEMGMGKTLQAIALVLLKRNISRELGGQHLHTTTPSSSKGLPAIKGTLVVCPLVAVMQWVSEIDKFTSKGSTKVLVYHGANRAKKHYEFADYDFVITTYSIVEAEYRKYVMPPKEKCTYCGKLFYENKLKIHLKYMCGPFAIKTAKQAKQERKNPETKKMAESEGSKKKGGRGKGKKHVGVEKEMENDYPEEVSHAGKSILHSVSWERIILDEPNEKVSLLCAQVRFLQIVPYSYYFCKDCDCRQLDYSSADCPGCAHKNVRHFCWWNRYISSPIQDSGNKGCGREAMLLLKHKILKSIVLRRTKKGRAADLALPPRIVTLRRDSLDVIEEDYYTALYNDSQAKFNTYVEAGTVLNNYAHIFDLLTRLRQAVDHPYLVEYSVTAMERKGKAVESSSDEICGLCNDPGEDTVVTSCGHVFCKPCLIDFGASMGQNSCPSCSKPLTVDFTSNKDGVEQSSKTTVKGFRRSSILNRIQIDDFQTSTKIDALREEIRFMIERDGSAKGIVFSQFSSFLDLIHYSLQKSGVNCVQLDGSMSMGARDTAIKRFSEDPNCKIFLMSLKAGGVALNLTVASHVFLMDPWWNPAVERQAQDRIHRIVLRCLKNNASEDSEHGELGQNYEHGELGVKLYQSLIGRRYLIVMDDIWHTDAWDAVQRFFPVTDGSKDKFDQMSERELGKMLSSSLIGRRYLIVMDDIWDTYAWERVKLFFPDNYGSKILITARELKLALQLDGPECFPMRFLKVDESWNLLRGFVFQEEGCPLELEQIGKDIAKNCGGLPLSIAVIGGLLAKSEQTLAKWKHVLQNLSSILNSEEDERCSRILKLSYNQLPVHLKPCFLYMALFPEDQEIRVPALLKLWVAEGFVIPVAGQSLETVARVVYLNDLVMRNLILVRAWGPTRRIKRTGKQAQQRRKNPKTKKVADSEGSKKKGGRGEGKKHARREEIRFMIERDGFAKGIVFSQFSSFLDLIHYSLQKSGVNCVQLDGSMSMGARDTAIKRFSKDPNCKIFLMSLKAGGVALNLTVASHDSVGGSSEALSKLTEADLKFLFVT</sequence>
<keyword evidence="8" id="KW-0378">Hydrolase</keyword>
<dbReference type="InterPro" id="IPR058922">
    <property type="entry name" value="WHD_DRP"/>
</dbReference>
<evidence type="ECO:0000256" key="13">
    <source>
        <dbReference type="PROSITE-ProRule" id="PRU00175"/>
    </source>
</evidence>
<dbReference type="GO" id="GO:0016787">
    <property type="term" value="F:hydrolase activity"/>
    <property type="evidence" value="ECO:0007669"/>
    <property type="project" value="UniProtKB-KW"/>
</dbReference>
<evidence type="ECO:0000259" key="15">
    <source>
        <dbReference type="PROSITE" id="PS50089"/>
    </source>
</evidence>
<dbReference type="SUPFAM" id="SSF52540">
    <property type="entry name" value="P-loop containing nucleoside triphosphate hydrolases"/>
    <property type="match status" value="4"/>
</dbReference>
<dbReference type="Gene3D" id="1.10.8.430">
    <property type="entry name" value="Helical domain of apoptotic protease-activating factors"/>
    <property type="match status" value="1"/>
</dbReference>
<dbReference type="GO" id="GO:0043531">
    <property type="term" value="F:ADP binding"/>
    <property type="evidence" value="ECO:0007669"/>
    <property type="project" value="InterPro"/>
</dbReference>
<dbReference type="GO" id="GO:0008094">
    <property type="term" value="F:ATP-dependent activity, acting on DNA"/>
    <property type="evidence" value="ECO:0007669"/>
    <property type="project" value="TreeGrafter"/>
</dbReference>
<keyword evidence="12" id="KW-0067">ATP-binding</keyword>
<dbReference type="PROSITE" id="PS00518">
    <property type="entry name" value="ZF_RING_1"/>
    <property type="match status" value="1"/>
</dbReference>
<dbReference type="Pfam" id="PF00931">
    <property type="entry name" value="NB-ARC"/>
    <property type="match status" value="2"/>
</dbReference>
<evidence type="ECO:0000256" key="1">
    <source>
        <dbReference type="ARBA" id="ARBA00008438"/>
    </source>
</evidence>
<dbReference type="Gene3D" id="3.30.40.10">
    <property type="entry name" value="Zinc/RING finger domain, C3HC4 (zinc finger)"/>
    <property type="match status" value="1"/>
</dbReference>
<evidence type="ECO:0000256" key="4">
    <source>
        <dbReference type="ARBA" id="ARBA00022723"/>
    </source>
</evidence>
<keyword evidence="18" id="KW-1185">Reference proteome</keyword>
<keyword evidence="3" id="KW-0433">Leucine-rich repeat</keyword>
<dbReference type="Gene3D" id="3.40.50.300">
    <property type="entry name" value="P-loop containing nucleotide triphosphate hydrolases"/>
    <property type="match status" value="3"/>
</dbReference>
<dbReference type="PROSITE" id="PS51194">
    <property type="entry name" value="HELICASE_CTER"/>
    <property type="match status" value="1"/>
</dbReference>
<dbReference type="GO" id="GO:0005524">
    <property type="term" value="F:ATP binding"/>
    <property type="evidence" value="ECO:0007669"/>
    <property type="project" value="UniProtKB-KW"/>
</dbReference>
<keyword evidence="9 17" id="KW-0347">Helicase</keyword>
<feature type="region of interest" description="Disordered" evidence="14">
    <location>
        <begin position="1119"/>
        <end position="1156"/>
    </location>
</feature>
<feature type="compositionally biased region" description="Basic and acidic residues" evidence="14">
    <location>
        <begin position="366"/>
        <end position="385"/>
    </location>
</feature>
<dbReference type="Pfam" id="PF00271">
    <property type="entry name" value="Helicase_C"/>
    <property type="match status" value="2"/>
</dbReference>
<evidence type="ECO:0000256" key="12">
    <source>
        <dbReference type="ARBA" id="ARBA00022840"/>
    </source>
</evidence>
<evidence type="ECO:0000256" key="5">
    <source>
        <dbReference type="ARBA" id="ARBA00022737"/>
    </source>
</evidence>
<dbReference type="PROSITE" id="PS50089">
    <property type="entry name" value="ZF_RING_2"/>
    <property type="match status" value="1"/>
</dbReference>
<dbReference type="SMART" id="SM00184">
    <property type="entry name" value="RING"/>
    <property type="match status" value="1"/>
</dbReference>
<dbReference type="InterPro" id="IPR050628">
    <property type="entry name" value="SNF2_RAD54_helicase_TF"/>
</dbReference>
<dbReference type="InterPro" id="IPR036388">
    <property type="entry name" value="WH-like_DNA-bd_sf"/>
</dbReference>
<dbReference type="Pfam" id="PF23559">
    <property type="entry name" value="WHD_DRP"/>
    <property type="match status" value="1"/>
</dbReference>
<dbReference type="Pfam" id="PF00176">
    <property type="entry name" value="SNF2-rel_dom"/>
    <property type="match status" value="1"/>
</dbReference>
<evidence type="ECO:0000256" key="10">
    <source>
        <dbReference type="ARBA" id="ARBA00022821"/>
    </source>
</evidence>
<gene>
    <name evidence="17" type="ORF">STAS_19935</name>
</gene>
<evidence type="ECO:0000256" key="9">
    <source>
        <dbReference type="ARBA" id="ARBA00022806"/>
    </source>
</evidence>
<keyword evidence="6" id="KW-0547">Nucleotide-binding</keyword>
<dbReference type="OrthoDB" id="448448at2759"/>
<proteinExistence type="inferred from homology"/>
<feature type="domain" description="Helicase C-terminal" evidence="16">
    <location>
        <begin position="698"/>
        <end position="862"/>
    </location>
</feature>
<evidence type="ECO:0000256" key="6">
    <source>
        <dbReference type="ARBA" id="ARBA00022741"/>
    </source>
</evidence>
<evidence type="ECO:0000256" key="8">
    <source>
        <dbReference type="ARBA" id="ARBA00022801"/>
    </source>
</evidence>
<comment type="similarity">
    <text evidence="1">Belongs to the SNF2/RAD54 helicase family. RAD16 subfamily.</text>
</comment>
<evidence type="ECO:0000256" key="14">
    <source>
        <dbReference type="SAM" id="MobiDB-lite"/>
    </source>
</evidence>
<dbReference type="SUPFAM" id="SSF57850">
    <property type="entry name" value="RING/U-box"/>
    <property type="match status" value="1"/>
</dbReference>
<organism evidence="17 18">
    <name type="scientific">Striga asiatica</name>
    <name type="common">Asiatic witchweed</name>
    <name type="synonym">Buchnera asiatica</name>
    <dbReference type="NCBI Taxonomy" id="4170"/>
    <lineage>
        <taxon>Eukaryota</taxon>
        <taxon>Viridiplantae</taxon>
        <taxon>Streptophyta</taxon>
        <taxon>Embryophyta</taxon>
        <taxon>Tracheophyta</taxon>
        <taxon>Spermatophyta</taxon>
        <taxon>Magnoliopsida</taxon>
        <taxon>eudicotyledons</taxon>
        <taxon>Gunneridae</taxon>
        <taxon>Pentapetalae</taxon>
        <taxon>asterids</taxon>
        <taxon>lamiids</taxon>
        <taxon>Lamiales</taxon>
        <taxon>Orobanchaceae</taxon>
        <taxon>Buchnereae</taxon>
        <taxon>Striga</taxon>
    </lineage>
</organism>
<dbReference type="InterPro" id="IPR002182">
    <property type="entry name" value="NB-ARC"/>
</dbReference>
<dbReference type="PRINTS" id="PR00364">
    <property type="entry name" value="DISEASERSIST"/>
</dbReference>
<evidence type="ECO:0000313" key="18">
    <source>
        <dbReference type="Proteomes" id="UP000325081"/>
    </source>
</evidence>
<keyword evidence="10" id="KW-0611">Plant defense</keyword>
<feature type="compositionally biased region" description="Basic and acidic residues" evidence="14">
    <location>
        <begin position="1136"/>
        <end position="1156"/>
    </location>
</feature>
<evidence type="ECO:0000256" key="2">
    <source>
        <dbReference type="ARBA" id="ARBA00008894"/>
    </source>
</evidence>
<dbReference type="InterPro" id="IPR013083">
    <property type="entry name" value="Znf_RING/FYVE/PHD"/>
</dbReference>
<dbReference type="Gene3D" id="1.10.10.10">
    <property type="entry name" value="Winged helix-like DNA-binding domain superfamily/Winged helix DNA-binding domain"/>
    <property type="match status" value="1"/>
</dbReference>
<dbReference type="InterPro" id="IPR049730">
    <property type="entry name" value="SNF2/RAD54-like_C"/>
</dbReference>
<evidence type="ECO:0000256" key="3">
    <source>
        <dbReference type="ARBA" id="ARBA00022614"/>
    </source>
</evidence>
<evidence type="ECO:0000256" key="7">
    <source>
        <dbReference type="ARBA" id="ARBA00022771"/>
    </source>
</evidence>
<protein>
    <submittedName>
        <fullName evidence="17">DNA repair helicase rad5</fullName>
    </submittedName>
</protein>
<dbReference type="Pfam" id="PF13920">
    <property type="entry name" value="zf-C3HC4_3"/>
    <property type="match status" value="1"/>
</dbReference>
<keyword evidence="11" id="KW-0862">Zinc</keyword>
<dbReference type="PANTHER" id="PTHR45626">
    <property type="entry name" value="TRANSCRIPTION TERMINATION FACTOR 2-RELATED"/>
    <property type="match status" value="1"/>
</dbReference>
<feature type="compositionally biased region" description="Basic residues" evidence="14">
    <location>
        <begin position="386"/>
        <end position="396"/>
    </location>
</feature>
<dbReference type="SMART" id="SM00490">
    <property type="entry name" value="HELICc"/>
    <property type="match status" value="1"/>
</dbReference>
<accession>A0A5A7QCS5</accession>
<evidence type="ECO:0000256" key="11">
    <source>
        <dbReference type="ARBA" id="ARBA00022833"/>
    </source>
</evidence>
<dbReference type="InterPro" id="IPR001841">
    <property type="entry name" value="Znf_RING"/>
</dbReference>
<dbReference type="Gene3D" id="3.40.50.10810">
    <property type="entry name" value="Tandem AAA-ATPase domain"/>
    <property type="match status" value="1"/>
</dbReference>
<feature type="region of interest" description="Disordered" evidence="14">
    <location>
        <begin position="1"/>
        <end position="58"/>
    </location>
</feature>
<dbReference type="GO" id="GO:0005634">
    <property type="term" value="C:nucleus"/>
    <property type="evidence" value="ECO:0007669"/>
    <property type="project" value="TreeGrafter"/>
</dbReference>
<dbReference type="EMBL" id="BKCP01006515">
    <property type="protein sequence ID" value="GER43113.1"/>
    <property type="molecule type" value="Genomic_DNA"/>
</dbReference>
<dbReference type="InterPro" id="IPR027417">
    <property type="entry name" value="P-loop_NTPase"/>
</dbReference>
<keyword evidence="5" id="KW-0677">Repeat</keyword>
<dbReference type="GO" id="GO:0006289">
    <property type="term" value="P:nucleotide-excision repair"/>
    <property type="evidence" value="ECO:0007669"/>
    <property type="project" value="TreeGrafter"/>
</dbReference>
<feature type="compositionally biased region" description="Basic residues" evidence="14">
    <location>
        <begin position="1119"/>
        <end position="1135"/>
    </location>
</feature>
<dbReference type="InterPro" id="IPR038718">
    <property type="entry name" value="SNF2-like_sf"/>
</dbReference>
<comment type="caution">
    <text evidence="17">The sequence shown here is derived from an EMBL/GenBank/DDBJ whole genome shotgun (WGS) entry which is preliminary data.</text>
</comment>
<keyword evidence="7 13" id="KW-0863">Zinc-finger</keyword>
<dbReference type="CDD" id="cd18008">
    <property type="entry name" value="DEXDc_SHPRH-like"/>
    <property type="match status" value="1"/>
</dbReference>